<gene>
    <name evidence="3" type="ORF">METZ01_LOCUS89153</name>
</gene>
<dbReference type="InterPro" id="IPR001753">
    <property type="entry name" value="Enoyl-CoA_hydra/iso"/>
</dbReference>
<proteinExistence type="inferred from homology"/>
<dbReference type="PANTHER" id="PTHR43802">
    <property type="entry name" value="ENOYL-COA HYDRATASE"/>
    <property type="match status" value="1"/>
</dbReference>
<organism evidence="3">
    <name type="scientific">marine metagenome</name>
    <dbReference type="NCBI Taxonomy" id="408172"/>
    <lineage>
        <taxon>unclassified sequences</taxon>
        <taxon>metagenomes</taxon>
        <taxon>ecological metagenomes</taxon>
    </lineage>
</organism>
<dbReference type="FunFam" id="3.90.226.10:FF:000009">
    <property type="entry name" value="Carnitinyl-CoA dehydratase"/>
    <property type="match status" value="1"/>
</dbReference>
<evidence type="ECO:0000313" key="3">
    <source>
        <dbReference type="EMBL" id="SVA36299.1"/>
    </source>
</evidence>
<evidence type="ECO:0000256" key="1">
    <source>
        <dbReference type="ARBA" id="ARBA00005254"/>
    </source>
</evidence>
<evidence type="ECO:0008006" key="4">
    <source>
        <dbReference type="Google" id="ProtNLM"/>
    </source>
</evidence>
<accession>A0A381V7F4</accession>
<dbReference type="SUPFAM" id="SSF52096">
    <property type="entry name" value="ClpP/crotonase"/>
    <property type="match status" value="1"/>
</dbReference>
<dbReference type="PANTHER" id="PTHR43802:SF1">
    <property type="entry name" value="IP11341P-RELATED"/>
    <property type="match status" value="1"/>
</dbReference>
<reference evidence="3" key="1">
    <citation type="submission" date="2018-05" db="EMBL/GenBank/DDBJ databases">
        <authorList>
            <person name="Lanie J.A."/>
            <person name="Ng W.-L."/>
            <person name="Kazmierczak K.M."/>
            <person name="Andrzejewski T.M."/>
            <person name="Davidsen T.M."/>
            <person name="Wayne K.J."/>
            <person name="Tettelin H."/>
            <person name="Glass J.I."/>
            <person name="Rusch D."/>
            <person name="Podicherti R."/>
            <person name="Tsui H.-C.T."/>
            <person name="Winkler M.E."/>
        </authorList>
    </citation>
    <scope>NUCLEOTIDE SEQUENCE</scope>
</reference>
<sequence>MSSSSPFETLLFEKCGAVAHISLNRPQVVNAYNIQMRNEFCEVLSAVEQDPQAQALLITGEGRGFCAGADLTEFGTAPSQVIARQVRWERDVWGQLVNLDKPVIAAVHGYCIGSGLEIALLCDLRIAATGTVFALPEVQLGMIPAAGGTQTLPRAVGLSQALDILLTGRRIQSEEALSIGLVTRLTPLESLWADARRLAGSLAELPAEAVAALKQSLRQGMDLDLARALELEGRLAARLAS</sequence>
<keyword evidence="2" id="KW-0456">Lyase</keyword>
<dbReference type="AlphaFoldDB" id="A0A381V7F4"/>
<dbReference type="CDD" id="cd06558">
    <property type="entry name" value="crotonase-like"/>
    <property type="match status" value="1"/>
</dbReference>
<dbReference type="Pfam" id="PF00378">
    <property type="entry name" value="ECH_1"/>
    <property type="match status" value="1"/>
</dbReference>
<dbReference type="Gene3D" id="3.90.226.10">
    <property type="entry name" value="2-enoyl-CoA Hydratase, Chain A, domain 1"/>
    <property type="match status" value="1"/>
</dbReference>
<protein>
    <recommendedName>
        <fullName evidence="4">Enoyl-CoA hydratase/isomerase family protein</fullName>
    </recommendedName>
</protein>
<dbReference type="GO" id="GO:0016829">
    <property type="term" value="F:lyase activity"/>
    <property type="evidence" value="ECO:0007669"/>
    <property type="project" value="UniProtKB-KW"/>
</dbReference>
<comment type="similarity">
    <text evidence="1">Belongs to the enoyl-CoA hydratase/isomerase family.</text>
</comment>
<name>A0A381V7F4_9ZZZZ</name>
<dbReference type="EMBL" id="UINC01008057">
    <property type="protein sequence ID" value="SVA36299.1"/>
    <property type="molecule type" value="Genomic_DNA"/>
</dbReference>
<evidence type="ECO:0000256" key="2">
    <source>
        <dbReference type="ARBA" id="ARBA00023239"/>
    </source>
</evidence>
<dbReference type="InterPro" id="IPR029045">
    <property type="entry name" value="ClpP/crotonase-like_dom_sf"/>
</dbReference>